<sequence>MQQASASEECAEAGPRSAAAHGVVGEDAAQADAAEDSERPPGLRLRGFASRELDLALDALGWRGNRIHAGVHLARKSLRRARATLALGGAALGPGAALIDRELRRLNRDLSSLRDAHALVETFDRLLRSHTQADIRPLLLRARRRAAAGRAAAARQARAEDPDLGARRSLLRVLRAGLRALPWADLQPEHWREAVAASLMRVAQTGARARRSGSDEDWHGWRRRARRLSQQQRALKAAKLGRDAPKFDKHQIERLGEAQDLNLLLDHCGKRSPFGKPDRVALKRFAETELARQRERIAGDGERAED</sequence>
<dbReference type="RefSeq" id="WP_057944974.1">
    <property type="nucleotide sequence ID" value="NZ_CP011131.1"/>
</dbReference>
<dbReference type="Proteomes" id="UP000829194">
    <property type="component" value="Chromosome"/>
</dbReference>
<reference evidence="3 4" key="1">
    <citation type="submission" date="2022-03" db="EMBL/GenBank/DDBJ databases">
        <title>Complete genome sequence of Lysobacter capsici VKM B-2533 and Lysobacter gummosus 10.1.1, promising sources of lytic agents.</title>
        <authorList>
            <person name="Tarlachkov S.V."/>
            <person name="Kudryakova I.V."/>
            <person name="Afoshin A.S."/>
            <person name="Leontyevskaya E.A."/>
            <person name="Leontyevskaya N.V."/>
        </authorList>
    </citation>
    <scope>NUCLEOTIDE SEQUENCE [LARGE SCALE GENOMIC DNA]</scope>
    <source>
        <strain evidence="3 4">10.1.1</strain>
    </source>
</reference>
<dbReference type="EMBL" id="CP093547">
    <property type="protein sequence ID" value="UNP29505.1"/>
    <property type="molecule type" value="Genomic_DNA"/>
</dbReference>
<dbReference type="PROSITE" id="PS51708">
    <property type="entry name" value="CHAD"/>
    <property type="match status" value="1"/>
</dbReference>
<proteinExistence type="predicted"/>
<dbReference type="Gene3D" id="1.40.20.10">
    <property type="entry name" value="CHAD domain"/>
    <property type="match status" value="1"/>
</dbReference>
<dbReference type="Pfam" id="PF05235">
    <property type="entry name" value="CHAD"/>
    <property type="match status" value="1"/>
</dbReference>
<evidence type="ECO:0000313" key="4">
    <source>
        <dbReference type="Proteomes" id="UP000829194"/>
    </source>
</evidence>
<evidence type="ECO:0000259" key="2">
    <source>
        <dbReference type="PROSITE" id="PS51708"/>
    </source>
</evidence>
<evidence type="ECO:0000313" key="3">
    <source>
        <dbReference type="EMBL" id="UNP29505.1"/>
    </source>
</evidence>
<name>A0ABY3XCN9_9GAMM</name>
<dbReference type="InterPro" id="IPR038186">
    <property type="entry name" value="CHAD_dom_sf"/>
</dbReference>
<dbReference type="InterPro" id="IPR007899">
    <property type="entry name" value="CHAD_dom"/>
</dbReference>
<gene>
    <name evidence="3" type="ORF">MOV92_24090</name>
</gene>
<evidence type="ECO:0000256" key="1">
    <source>
        <dbReference type="SAM" id="MobiDB-lite"/>
    </source>
</evidence>
<feature type="region of interest" description="Disordered" evidence="1">
    <location>
        <begin position="1"/>
        <end position="43"/>
    </location>
</feature>
<dbReference type="SMART" id="SM00880">
    <property type="entry name" value="CHAD"/>
    <property type="match status" value="1"/>
</dbReference>
<protein>
    <submittedName>
        <fullName evidence="3">CHAD domain-containing protein</fullName>
    </submittedName>
</protein>
<accession>A0ABY3XCN9</accession>
<organism evidence="3 4">
    <name type="scientific">Lysobacter gummosus</name>
    <dbReference type="NCBI Taxonomy" id="262324"/>
    <lineage>
        <taxon>Bacteria</taxon>
        <taxon>Pseudomonadati</taxon>
        <taxon>Pseudomonadota</taxon>
        <taxon>Gammaproteobacteria</taxon>
        <taxon>Lysobacterales</taxon>
        <taxon>Lysobacteraceae</taxon>
        <taxon>Lysobacter</taxon>
    </lineage>
</organism>
<feature type="domain" description="CHAD" evidence="2">
    <location>
        <begin position="38"/>
        <end position="306"/>
    </location>
</feature>
<keyword evidence="4" id="KW-1185">Reference proteome</keyword>